<accession>A0A0P0M5E3</accession>
<keyword evidence="2" id="KW-0408">Iron</keyword>
<reference evidence="5 6" key="2">
    <citation type="journal article" date="2016" name="Genome Biol. Evol.">
        <title>Extensive mobilome-driven genome diversification in mouse gut-associated Bacteroides vulgatus mpk.</title>
        <authorList>
            <person name="Lange A."/>
            <person name="Beier S."/>
            <person name="Steimle A."/>
            <person name="Autenrieth I.B."/>
            <person name="Huson D.H."/>
            <person name="Frick J.S."/>
        </authorList>
    </citation>
    <scope>NUCLEOTIDE SEQUENCE [LARGE SCALE GENOMIC DNA]</scope>
    <source>
        <strain evidence="6">mpk</strain>
    </source>
</reference>
<dbReference type="AlphaFoldDB" id="A0A0P0M5E3"/>
<dbReference type="InterPro" id="IPR014729">
    <property type="entry name" value="Rossmann-like_a/b/a_fold"/>
</dbReference>
<protein>
    <recommendedName>
        <fullName evidence="4">4Fe-4S ferredoxin-type domain-containing protein</fullName>
    </recommendedName>
</protein>
<dbReference type="PANTHER" id="PTHR43196">
    <property type="entry name" value="SULFATE ADENYLYLTRANSFERASE SUBUNIT 2"/>
    <property type="match status" value="1"/>
</dbReference>
<proteinExistence type="predicted"/>
<evidence type="ECO:0000256" key="2">
    <source>
        <dbReference type="ARBA" id="ARBA00023004"/>
    </source>
</evidence>
<dbReference type="PATRIC" id="fig|821.40.peg.4577"/>
<dbReference type="Pfam" id="PF01507">
    <property type="entry name" value="PAPS_reduct"/>
    <property type="match status" value="1"/>
</dbReference>
<dbReference type="EMBL" id="CP013020">
    <property type="protein sequence ID" value="ALK86372.1"/>
    <property type="molecule type" value="Genomic_DNA"/>
</dbReference>
<dbReference type="GO" id="GO:0003824">
    <property type="term" value="F:catalytic activity"/>
    <property type="evidence" value="ECO:0007669"/>
    <property type="project" value="InterPro"/>
</dbReference>
<gene>
    <name evidence="5" type="ORF">BvMPK_3812</name>
</gene>
<dbReference type="SUPFAM" id="SSF52402">
    <property type="entry name" value="Adenine nucleotide alpha hydrolases-like"/>
    <property type="match status" value="1"/>
</dbReference>
<dbReference type="PROSITE" id="PS51379">
    <property type="entry name" value="4FE4S_FER_2"/>
    <property type="match status" value="1"/>
</dbReference>
<dbReference type="GO" id="GO:0046872">
    <property type="term" value="F:metal ion binding"/>
    <property type="evidence" value="ECO:0007669"/>
    <property type="project" value="UniProtKB-KW"/>
</dbReference>
<dbReference type="PROSITE" id="PS00198">
    <property type="entry name" value="4FE4S_FER_1"/>
    <property type="match status" value="1"/>
</dbReference>
<dbReference type="InterPro" id="IPR050128">
    <property type="entry name" value="Sulfate_adenylyltrnsfr_sub2"/>
</dbReference>
<organism evidence="5 6">
    <name type="scientific">Phocaeicola vulgatus</name>
    <name type="common">Bacteroides vulgatus</name>
    <dbReference type="NCBI Taxonomy" id="821"/>
    <lineage>
        <taxon>Bacteria</taxon>
        <taxon>Pseudomonadati</taxon>
        <taxon>Bacteroidota</taxon>
        <taxon>Bacteroidia</taxon>
        <taxon>Bacteroidales</taxon>
        <taxon>Bacteroidaceae</taxon>
        <taxon>Phocaeicola</taxon>
    </lineage>
</organism>
<dbReference type="InterPro" id="IPR017896">
    <property type="entry name" value="4Fe4S_Fe-S-bd"/>
</dbReference>
<dbReference type="PANTHER" id="PTHR43196:SF2">
    <property type="entry name" value="PHOSPHOADENOSINE PHOSPHOSULFATE REDUCTASE"/>
    <property type="match status" value="1"/>
</dbReference>
<evidence type="ECO:0000313" key="6">
    <source>
        <dbReference type="Proteomes" id="UP000061587"/>
    </source>
</evidence>
<evidence type="ECO:0000256" key="1">
    <source>
        <dbReference type="ARBA" id="ARBA00022723"/>
    </source>
</evidence>
<feature type="domain" description="4Fe-4S ferredoxin-type" evidence="4">
    <location>
        <begin position="515"/>
        <end position="544"/>
    </location>
</feature>
<evidence type="ECO:0000259" key="4">
    <source>
        <dbReference type="PROSITE" id="PS51379"/>
    </source>
</evidence>
<sequence length="833" mass="94931">MYKIEWDKETGGVLLSSKVSKETLGISPRPVWFEELDLLGLDKLGYVYPQSEAPLMWAVNKQYFYRGDLVFQAKGANLYDSATITIMPGFENLELIPIDVKKMIERNRDIMFLLESEAIEFIRETFFIYSTASKKFNEIKANQLDFEAIVASIEQKQKRKMAIIKEECDSFDVMPLDIAEQQGKQRLLATKIDVFLASFSGGKDSQVVLDLCTRALPPNVFEVIYSDTGYELPSSLNLYEDVKRHYSALYPGLKFSTARNHASVLSYWDKIGTPSDTHRWCCSVMKTAPLYRSLKVSGTNKQAKVLTFDGVRAEESARRGNYERMGKGVKHSTVVNAHPILYWNTSEIFLYLFSYALPINNAYRLGKSRVGCITCPYSSEWDDMIVSRCYGAELEPFISRIYNWSKQEGVKDLEVYLKERKWKFRASGKFMKISTQVNFKNSPNNFYAQVKSAKLPITAWLPVLGEFTFFNTSNGFCGDIKYKNTVYSFEVKGDGTDYTFYIKGIKDLSLISLLKRVIYKAAYCINCESCEVECPTGALSVFPKVNIDLTKCIHCHKCLNFHDKGCIVANSISMTTETNIKAKAGIDRYNTFGLHEEWMSEFLLNPTEFWDYNGLGPKQVPSFKNWLKEAEIIDAKLNLTEIGKVLSEIYVDDPNLVWSVVLTNLAKNSFIVNWFLTHIVPGQIFDKNSISENISEEYSVYGKRTVDNAVSALFQLFKYCPTDSAFAIAEEIEGKQYRRKSFEDLSDTALAYSLYRYAENVGYKSFRVSDLKDSKSELGPFVEFGISLSGLEKILRTLNSANNRLLVAELNMGLDHITLREDVNPISILKTLI</sequence>
<evidence type="ECO:0000256" key="3">
    <source>
        <dbReference type="ARBA" id="ARBA00023014"/>
    </source>
</evidence>
<evidence type="ECO:0000313" key="5">
    <source>
        <dbReference type="EMBL" id="ALK86372.1"/>
    </source>
</evidence>
<reference evidence="6" key="1">
    <citation type="submission" date="2015-10" db="EMBL/GenBank/DDBJ databases">
        <title>Extensive mobilome-driven genome diversification in gut-associated Bacteroides vulgatus mpk.</title>
        <authorList>
            <person name="Beier S."/>
            <person name="Lange A."/>
            <person name="Huson D.H."/>
            <person name="Frick J.-S."/>
            <person name="Autenrieth I.B."/>
        </authorList>
    </citation>
    <scope>NUCLEOTIDE SEQUENCE [LARGE SCALE GENOMIC DNA]</scope>
    <source>
        <strain evidence="6">mpk</strain>
    </source>
</reference>
<name>A0A0P0M5E3_PHOVU</name>
<keyword evidence="3" id="KW-0411">Iron-sulfur</keyword>
<dbReference type="GO" id="GO:0051536">
    <property type="term" value="F:iron-sulfur cluster binding"/>
    <property type="evidence" value="ECO:0007669"/>
    <property type="project" value="UniProtKB-KW"/>
</dbReference>
<dbReference type="SUPFAM" id="SSF54862">
    <property type="entry name" value="4Fe-4S ferredoxins"/>
    <property type="match status" value="1"/>
</dbReference>
<dbReference type="InterPro" id="IPR017900">
    <property type="entry name" value="4Fe4S_Fe_S_CS"/>
</dbReference>
<dbReference type="Gene3D" id="3.40.50.620">
    <property type="entry name" value="HUPs"/>
    <property type="match status" value="1"/>
</dbReference>
<dbReference type="Gene3D" id="3.30.70.20">
    <property type="match status" value="1"/>
</dbReference>
<keyword evidence="1" id="KW-0479">Metal-binding</keyword>
<dbReference type="InterPro" id="IPR002500">
    <property type="entry name" value="PAPS_reduct_dom"/>
</dbReference>
<dbReference type="Proteomes" id="UP000061587">
    <property type="component" value="Chromosome"/>
</dbReference>